<keyword evidence="4" id="KW-1185">Reference proteome</keyword>
<keyword evidence="2" id="KW-0732">Signal</keyword>
<organism evidence="3 4">
    <name type="scientific">Parvimonas micra</name>
    <dbReference type="NCBI Taxonomy" id="33033"/>
    <lineage>
        <taxon>Bacteria</taxon>
        <taxon>Bacillati</taxon>
        <taxon>Bacillota</taxon>
        <taxon>Tissierellia</taxon>
        <taxon>Tissierellales</taxon>
        <taxon>Peptoniphilaceae</taxon>
        <taxon>Parvimonas</taxon>
    </lineage>
</organism>
<name>A0A0B4S302_9FIRM</name>
<dbReference type="AlphaFoldDB" id="A0A0B4S302"/>
<accession>A0A0B4S302</accession>
<evidence type="ECO:0000256" key="2">
    <source>
        <dbReference type="SAM" id="SignalP"/>
    </source>
</evidence>
<evidence type="ECO:0000313" key="3">
    <source>
        <dbReference type="EMBL" id="AIZ37193.1"/>
    </source>
</evidence>
<dbReference type="STRING" id="33033.NW74_07585"/>
<gene>
    <name evidence="3" type="ORF">NW74_07585</name>
</gene>
<dbReference type="PROSITE" id="PS51257">
    <property type="entry name" value="PROKAR_LIPOPROTEIN"/>
    <property type="match status" value="1"/>
</dbReference>
<sequence length="138" mass="15922">MTKLKKFVSLLLVSLLLCSCASSGILKKIENKVFDGDGGAQLVIVKEKFKSPKLMFHGPSLIKPNTNPEEIEKNRDKYEKSKNKEYSDVKIEERDGKKYIIAKDFKYRLVVVDENTILDEEDNVNYRCLPDLYKDSKK</sequence>
<proteinExistence type="predicted"/>
<feature type="chain" id="PRO_5038915848" description="Lipoprotein" evidence="2">
    <location>
        <begin position="24"/>
        <end position="138"/>
    </location>
</feature>
<feature type="compositionally biased region" description="Basic and acidic residues" evidence="1">
    <location>
        <begin position="70"/>
        <end position="84"/>
    </location>
</feature>
<protein>
    <recommendedName>
        <fullName evidence="5">Lipoprotein</fullName>
    </recommendedName>
</protein>
<dbReference type="EMBL" id="CP009761">
    <property type="protein sequence ID" value="AIZ37193.1"/>
    <property type="molecule type" value="Genomic_DNA"/>
</dbReference>
<dbReference type="Proteomes" id="UP000031386">
    <property type="component" value="Chromosome"/>
</dbReference>
<dbReference type="RefSeq" id="WP_041954799.1">
    <property type="nucleotide sequence ID" value="NZ_CP009761.1"/>
</dbReference>
<feature type="signal peptide" evidence="2">
    <location>
        <begin position="1"/>
        <end position="23"/>
    </location>
</feature>
<evidence type="ECO:0008006" key="5">
    <source>
        <dbReference type="Google" id="ProtNLM"/>
    </source>
</evidence>
<evidence type="ECO:0000256" key="1">
    <source>
        <dbReference type="SAM" id="MobiDB-lite"/>
    </source>
</evidence>
<dbReference type="OrthoDB" id="1701454at2"/>
<feature type="region of interest" description="Disordered" evidence="1">
    <location>
        <begin position="65"/>
        <end position="84"/>
    </location>
</feature>
<dbReference type="KEGG" id="pmic:NW74_07585"/>
<reference evidence="3 4" key="1">
    <citation type="submission" date="2014-10" db="EMBL/GenBank/DDBJ databases">
        <title>Complete genome sequence of Parvimonas micra KCOM 1535 (= ChDC B708).</title>
        <authorList>
            <person name="Kook J.-K."/>
            <person name="Park S.-N."/>
            <person name="Lim Y.K."/>
            <person name="Roh H."/>
        </authorList>
    </citation>
    <scope>NUCLEOTIDE SEQUENCE [LARGE SCALE GENOMIC DNA]</scope>
    <source>
        <strain evidence="4">KCOM 1535 / ChDC B708</strain>
    </source>
</reference>
<evidence type="ECO:0000313" key="4">
    <source>
        <dbReference type="Proteomes" id="UP000031386"/>
    </source>
</evidence>